<dbReference type="PANTHER" id="PTHR31616">
    <property type="entry name" value="TREHALASE"/>
    <property type="match status" value="1"/>
</dbReference>
<dbReference type="GO" id="GO:0005975">
    <property type="term" value="P:carbohydrate metabolic process"/>
    <property type="evidence" value="ECO:0007669"/>
    <property type="project" value="InterPro"/>
</dbReference>
<dbReference type="Gene3D" id="1.50.10.10">
    <property type="match status" value="1"/>
</dbReference>
<protein>
    <submittedName>
        <fullName evidence="3">Glycoside hydrolase family 15 protein</fullName>
    </submittedName>
</protein>
<proteinExistence type="predicted"/>
<dbReference type="Pfam" id="PF00723">
    <property type="entry name" value="Glyco_hydro_15"/>
    <property type="match status" value="2"/>
</dbReference>
<dbReference type="OrthoDB" id="3902805at2"/>
<feature type="domain" description="Trehalase-like N-terminal" evidence="2">
    <location>
        <begin position="4"/>
        <end position="127"/>
    </location>
</feature>
<organism evidence="3 4">
    <name type="scientific">Microbacterium ginsengisoli</name>
    <dbReference type="NCBI Taxonomy" id="400772"/>
    <lineage>
        <taxon>Bacteria</taxon>
        <taxon>Bacillati</taxon>
        <taxon>Actinomycetota</taxon>
        <taxon>Actinomycetes</taxon>
        <taxon>Micrococcales</taxon>
        <taxon>Microbacteriaceae</taxon>
        <taxon>Microbacterium</taxon>
    </lineage>
</organism>
<dbReference type="InterPro" id="IPR011613">
    <property type="entry name" value="GH15-like"/>
</dbReference>
<accession>A0A3C1KDY2</accession>
<dbReference type="GO" id="GO:0004553">
    <property type="term" value="F:hydrolase activity, hydrolyzing O-glycosyl compounds"/>
    <property type="evidence" value="ECO:0007669"/>
    <property type="project" value="UniProtKB-ARBA"/>
</dbReference>
<dbReference type="InterPro" id="IPR008928">
    <property type="entry name" value="6-hairpin_glycosidase_sf"/>
</dbReference>
<name>A0A3C1KDY2_9MICO</name>
<dbReference type="InterPro" id="IPR012341">
    <property type="entry name" value="6hp_glycosidase-like_sf"/>
</dbReference>
<dbReference type="SUPFAM" id="SSF48208">
    <property type="entry name" value="Six-hairpin glycosidases"/>
    <property type="match status" value="1"/>
</dbReference>
<evidence type="ECO:0000313" key="4">
    <source>
        <dbReference type="Proteomes" id="UP000257479"/>
    </source>
</evidence>
<evidence type="ECO:0000259" key="2">
    <source>
        <dbReference type="Pfam" id="PF19291"/>
    </source>
</evidence>
<evidence type="ECO:0000313" key="3">
    <source>
        <dbReference type="EMBL" id="HAN24877.1"/>
    </source>
</evidence>
<dbReference type="Proteomes" id="UP000257479">
    <property type="component" value="Unassembled WGS sequence"/>
</dbReference>
<comment type="caution">
    <text evidence="3">The sequence shown here is derived from an EMBL/GenBank/DDBJ whole genome shotgun (WGS) entry which is preliminary data.</text>
</comment>
<dbReference type="EMBL" id="DMNG01000167">
    <property type="protein sequence ID" value="HAN24877.1"/>
    <property type="molecule type" value="Genomic_DNA"/>
</dbReference>
<reference evidence="3 4" key="1">
    <citation type="journal article" date="2018" name="Nat. Biotechnol.">
        <title>A standardized bacterial taxonomy based on genome phylogeny substantially revises the tree of life.</title>
        <authorList>
            <person name="Parks D.H."/>
            <person name="Chuvochina M."/>
            <person name="Waite D.W."/>
            <person name="Rinke C."/>
            <person name="Skarshewski A."/>
            <person name="Chaumeil P.A."/>
            <person name="Hugenholtz P."/>
        </authorList>
    </citation>
    <scope>NUCLEOTIDE SEQUENCE [LARGE SCALE GENOMIC DNA]</scope>
    <source>
        <strain evidence="3">UBA9152</strain>
    </source>
</reference>
<keyword evidence="3" id="KW-0378">Hydrolase</keyword>
<dbReference type="InterPro" id="IPR045582">
    <property type="entry name" value="Trehalase-like_N"/>
</dbReference>
<feature type="domain" description="GH15-like" evidence="1">
    <location>
        <begin position="536"/>
        <end position="581"/>
    </location>
</feature>
<dbReference type="AlphaFoldDB" id="A0A3C1KDY2"/>
<sequence>MSASIGEYALLSDCRTGALVSRHGSIDWFCPPRWDAPSVFGALLGTEEHGHWTLRPVDRAATVTRRYDGDTFVLVTRWETATGVAEVHEFMPVWPHRVDIVRRIVGLSGRVPFETALRLRFDYARAIPWVRQLDGAVPELHATAGPDRVTVRGIRLEARDHVHRGTVSIDAGGTHDLTLTWSHSFRDRPEPVDVDAALVATRTGWQDWADHIAHDGPYRAEVIRSLLVLRALSHADTGGIVAAATTSLPEQFGGARNWDYRYVWLRDASLTLQTLVAHGFVEAADHWRLWLLRAIAGDPAQMQIMYGIAGERDLAERELASLPGYKGAAPVRIGNGAVTQFQADVVGEVMVALQLAREAGLAETEYSWPLQLALVRRAEVSLDRPDNGIWEIRGEPRRFTHSRAMLWAAFDRAVTAAESTGLRGPVAHWRRLRDDLAAEIAAQGVASDGHFTQYYGTDEVDASLLILAQVGFCAYDDPRMVATVARIERDLMPDGFVRRYRTSSGVDGLAGAENPFLACSFWLVEQYAHTGRRADAERLMAAAAGAANDLGLLSEEYDPAHERQAGNTPQAFSHLALVRAADALAAAS</sequence>
<dbReference type="Pfam" id="PF19291">
    <property type="entry name" value="TREH_N"/>
    <property type="match status" value="1"/>
</dbReference>
<evidence type="ECO:0000259" key="1">
    <source>
        <dbReference type="Pfam" id="PF00723"/>
    </source>
</evidence>
<dbReference type="RefSeq" id="WP_045246385.1">
    <property type="nucleotide sequence ID" value="NZ_JYIY01000055.1"/>
</dbReference>
<dbReference type="PANTHER" id="PTHR31616:SF0">
    <property type="entry name" value="GLUCAN 1,4-ALPHA-GLUCOSIDASE"/>
    <property type="match status" value="1"/>
</dbReference>
<gene>
    <name evidence="3" type="ORF">DCP95_09950</name>
</gene>
<feature type="domain" description="GH15-like" evidence="1">
    <location>
        <begin position="219"/>
        <end position="530"/>
    </location>
</feature>